<dbReference type="PANTHER" id="PTHR34479:SF1">
    <property type="entry name" value="COILED-COIL DOMAIN-CONTAINING PROTEIN 30"/>
    <property type="match status" value="1"/>
</dbReference>
<dbReference type="AlphaFoldDB" id="A0A4Y2JKH0"/>
<evidence type="ECO:0000313" key="4">
    <source>
        <dbReference type="Proteomes" id="UP000499080"/>
    </source>
</evidence>
<name>A0A4Y2JKH0_ARAVE</name>
<feature type="coiled-coil region" evidence="1">
    <location>
        <begin position="257"/>
        <end position="327"/>
    </location>
</feature>
<dbReference type="Proteomes" id="UP000499080">
    <property type="component" value="Unassembled WGS sequence"/>
</dbReference>
<proteinExistence type="predicted"/>
<keyword evidence="4" id="KW-1185">Reference proteome</keyword>
<gene>
    <name evidence="3" type="ORF">AVEN_176463_1</name>
</gene>
<dbReference type="InterPro" id="IPR052825">
    <property type="entry name" value="CCD-Prefoldin_beta-like"/>
</dbReference>
<evidence type="ECO:0000256" key="2">
    <source>
        <dbReference type="SAM" id="MobiDB-lite"/>
    </source>
</evidence>
<comment type="caution">
    <text evidence="3">The sequence shown here is derived from an EMBL/GenBank/DDBJ whole genome shotgun (WGS) entry which is preliminary data.</text>
</comment>
<feature type="coiled-coil region" evidence="1">
    <location>
        <begin position="24"/>
        <end position="58"/>
    </location>
</feature>
<keyword evidence="1" id="KW-0175">Coiled coil</keyword>
<feature type="compositionally biased region" description="Low complexity" evidence="2">
    <location>
        <begin position="382"/>
        <end position="394"/>
    </location>
</feature>
<sequence length="410" mass="48102">MRPIRSPHQLDKPGQEVHEMEEIRSCMEQMCNAWEVKVSKLEEENKRFQEQLNFSGQNSGKIVSQEINQMLIEEGLSDITDLGVVEQFAYLLDMRTRLQTKLEQESALRRKCEQLIRISSNLPDCLKLSSPYIQRILDRQKSQSKLYRNVHSGCNALVLEDSEVKPDSTEQSALYVALMHVKSDFKGQMSSGWCGVELSESLAQFDELEDQLRREATRVRRESLYSKIGNKDSNAKNINKILDNRPNTQDPAFGDQVKQLKEESSSLKEQLESVQQQLEIMSLKYQTHKERYREKIYRLRDLQDQEHREWKERFENCNKELANMRDMLSREQEWRVQIEADCRKLKNDNQLLKNGILEKEKTERETSFEISSIQRDVEKLKSAASRPPTTTSSPSRRHSVWPVVSYPKKW</sequence>
<evidence type="ECO:0000313" key="3">
    <source>
        <dbReference type="EMBL" id="GBM90355.1"/>
    </source>
</evidence>
<protein>
    <submittedName>
        <fullName evidence="3">Uncharacterized protein</fullName>
    </submittedName>
</protein>
<reference evidence="3 4" key="1">
    <citation type="journal article" date="2019" name="Sci. Rep.">
        <title>Orb-weaving spider Araneus ventricosus genome elucidates the spidroin gene catalogue.</title>
        <authorList>
            <person name="Kono N."/>
            <person name="Nakamura H."/>
            <person name="Ohtoshi R."/>
            <person name="Moran D.A.P."/>
            <person name="Shinohara A."/>
            <person name="Yoshida Y."/>
            <person name="Fujiwara M."/>
            <person name="Mori M."/>
            <person name="Tomita M."/>
            <person name="Arakawa K."/>
        </authorList>
    </citation>
    <scope>NUCLEOTIDE SEQUENCE [LARGE SCALE GENOMIC DNA]</scope>
</reference>
<organism evidence="3 4">
    <name type="scientific">Araneus ventricosus</name>
    <name type="common">Orbweaver spider</name>
    <name type="synonym">Epeira ventricosa</name>
    <dbReference type="NCBI Taxonomy" id="182803"/>
    <lineage>
        <taxon>Eukaryota</taxon>
        <taxon>Metazoa</taxon>
        <taxon>Ecdysozoa</taxon>
        <taxon>Arthropoda</taxon>
        <taxon>Chelicerata</taxon>
        <taxon>Arachnida</taxon>
        <taxon>Araneae</taxon>
        <taxon>Araneomorphae</taxon>
        <taxon>Entelegynae</taxon>
        <taxon>Araneoidea</taxon>
        <taxon>Araneidae</taxon>
        <taxon>Araneus</taxon>
    </lineage>
</organism>
<dbReference type="EMBL" id="BGPR01003613">
    <property type="protein sequence ID" value="GBM90355.1"/>
    <property type="molecule type" value="Genomic_DNA"/>
</dbReference>
<dbReference type="PANTHER" id="PTHR34479">
    <property type="entry name" value="COILED-COIL DOMAIN-CONTAINING PROTEIN 30"/>
    <property type="match status" value="1"/>
</dbReference>
<feature type="region of interest" description="Disordered" evidence="2">
    <location>
        <begin position="377"/>
        <end position="410"/>
    </location>
</feature>
<accession>A0A4Y2JKH0</accession>
<evidence type="ECO:0000256" key="1">
    <source>
        <dbReference type="SAM" id="Coils"/>
    </source>
</evidence>
<dbReference type="OrthoDB" id="10007527at2759"/>